<evidence type="ECO:0000256" key="6">
    <source>
        <dbReference type="SAM" id="MobiDB-lite"/>
    </source>
</evidence>
<keyword evidence="7" id="KW-0472">Membrane</keyword>
<keyword evidence="2" id="KW-0067">ATP-binding</keyword>
<dbReference type="GO" id="GO:0005524">
    <property type="term" value="F:ATP binding"/>
    <property type="evidence" value="ECO:0007669"/>
    <property type="project" value="UniProtKB-KW"/>
</dbReference>
<evidence type="ECO:0000313" key="11">
    <source>
        <dbReference type="Proteomes" id="UP000190027"/>
    </source>
</evidence>
<dbReference type="CDD" id="cd00009">
    <property type="entry name" value="AAA"/>
    <property type="match status" value="1"/>
</dbReference>
<evidence type="ECO:0000259" key="8">
    <source>
        <dbReference type="PROSITE" id="PS50045"/>
    </source>
</evidence>
<dbReference type="PROSITE" id="PS00688">
    <property type="entry name" value="SIGMA54_INTERACT_3"/>
    <property type="match status" value="1"/>
</dbReference>
<dbReference type="PROSITE" id="PS50045">
    <property type="entry name" value="SIGMA54_INTERACT_4"/>
    <property type="match status" value="1"/>
</dbReference>
<dbReference type="Proteomes" id="UP000190027">
    <property type="component" value="Unassembled WGS sequence"/>
</dbReference>
<evidence type="ECO:0000256" key="2">
    <source>
        <dbReference type="ARBA" id="ARBA00022840"/>
    </source>
</evidence>
<dbReference type="PROSITE" id="PS00676">
    <property type="entry name" value="SIGMA54_INTERACT_2"/>
    <property type="match status" value="1"/>
</dbReference>
<sequence length="901" mass="99707">MTEHSDAAATRSWRSITQLFHALGLKAKLLITILPFLAIILAGTGYAMYKVSTEYMDIALERNVRIRDLALAHAVEDHLDQCRRDLLLLSRLSLTPESMPAAFAALQESSSIDYCEFGYIAPNAGQHIFFVTHAGEPHPVPGAAIADIRPSPFRHLDDLPPLRNGEVHPSPILDVEYPLPLPQNTGHRVGERIIRFTTPFTAKGSTSPGHLCLGIRARDLRNLLSLYNSRRSPIWGYPRSDEVRFSYLFDPTGWILFQSDQLDKPNAELGTFLARSGYTGTLGRPGLPCAFRPGTAHADYWNMVMDAAEGRDGILRLRDDGHTSKEVNSYYLSWAPIRFRMSPNKPPMVYAGATFVDRSRLTVTAGYEYIDVMLLITLGSTLLLSLLVYLMSRLSMGPIYRLTKAVSAMQTSGRLQRLTLPESGYETGRLQAAINGMIDRVRDQMEQIRQRDEAIEHVNLKEPARLEGDTALLEEVLQGDMPDIVGVGPRMALFKSDIARAAQVDVDVLVMGETGTGKQLVAEAVHRQSRRAERPFISINCGALDENLLLDALFGHVKGAFSEARSDRKGAFQEADGGTLFLDEIQSASAKVQQALLRAIAMRKIKPLGRDMEVDVDVRLICATNANLAQMIQDGDFREDLYYRLKVLTIQTPPLREHPESIPLLALHYLRQAELLVNRSGMSLSKGAVRKMTGYHWPGNIRELINSITRAAVMAETEVIQAEEIKLEIEGLRYVSPLDQDAIGGCGPCDDPSGQEATPLDETNTTPPGQDDSIPGPESSSEARVQSGDASVDSTKQPDIPPKERHKSVPTRSRSDAPKPTPPISDGPPELNRRQKRALPVIRKRGVVSRNDYQSIVGGKLASRTAIYDLQDMVKKGLLIKEGRGPATRYVVNPKARRLND</sequence>
<evidence type="ECO:0000259" key="9">
    <source>
        <dbReference type="PROSITE" id="PS50885"/>
    </source>
</evidence>
<dbReference type="InterPro" id="IPR002078">
    <property type="entry name" value="Sigma_54_int"/>
</dbReference>
<dbReference type="AlphaFoldDB" id="A0A1T4W1D7"/>
<feature type="domain" description="Sigma-54 factor interaction" evidence="8">
    <location>
        <begin position="484"/>
        <end position="713"/>
    </location>
</feature>
<feature type="domain" description="HAMP" evidence="9">
    <location>
        <begin position="393"/>
        <end position="446"/>
    </location>
</feature>
<dbReference type="PANTHER" id="PTHR32071">
    <property type="entry name" value="TRANSCRIPTIONAL REGULATORY PROTEIN"/>
    <property type="match status" value="1"/>
</dbReference>
<evidence type="ECO:0000256" key="1">
    <source>
        <dbReference type="ARBA" id="ARBA00022741"/>
    </source>
</evidence>
<dbReference type="Pfam" id="PF00158">
    <property type="entry name" value="Sigma54_activat"/>
    <property type="match status" value="1"/>
</dbReference>
<keyword evidence="5" id="KW-0804">Transcription</keyword>
<dbReference type="PROSITE" id="PS00675">
    <property type="entry name" value="SIGMA54_INTERACT_1"/>
    <property type="match status" value="1"/>
</dbReference>
<dbReference type="Gene3D" id="6.10.340.10">
    <property type="match status" value="1"/>
</dbReference>
<dbReference type="GO" id="GO:0003677">
    <property type="term" value="F:DNA binding"/>
    <property type="evidence" value="ECO:0007669"/>
    <property type="project" value="UniProtKB-KW"/>
</dbReference>
<proteinExistence type="predicted"/>
<dbReference type="InterPro" id="IPR058031">
    <property type="entry name" value="AAA_lid_NorR"/>
</dbReference>
<dbReference type="InterPro" id="IPR003660">
    <property type="entry name" value="HAMP_dom"/>
</dbReference>
<feature type="transmembrane region" description="Helical" evidence="7">
    <location>
        <begin position="369"/>
        <end position="391"/>
    </location>
</feature>
<dbReference type="InterPro" id="IPR025944">
    <property type="entry name" value="Sigma_54_int_dom_CS"/>
</dbReference>
<dbReference type="Pfam" id="PF25601">
    <property type="entry name" value="AAA_lid_14"/>
    <property type="match status" value="1"/>
</dbReference>
<dbReference type="InterPro" id="IPR025662">
    <property type="entry name" value="Sigma_54_int_dom_ATP-bd_1"/>
</dbReference>
<dbReference type="Gene3D" id="1.10.8.60">
    <property type="match status" value="1"/>
</dbReference>
<dbReference type="STRING" id="1121449.SAMN02745704_00044"/>
<keyword evidence="1" id="KW-0547">Nucleotide-binding</keyword>
<dbReference type="RefSeq" id="WP_078715642.1">
    <property type="nucleotide sequence ID" value="NZ_FUYC01000001.1"/>
</dbReference>
<dbReference type="GO" id="GO:0006355">
    <property type="term" value="P:regulation of DNA-templated transcription"/>
    <property type="evidence" value="ECO:0007669"/>
    <property type="project" value="InterPro"/>
</dbReference>
<dbReference type="GO" id="GO:0016020">
    <property type="term" value="C:membrane"/>
    <property type="evidence" value="ECO:0007669"/>
    <property type="project" value="InterPro"/>
</dbReference>
<evidence type="ECO:0000313" key="10">
    <source>
        <dbReference type="EMBL" id="SKA70949.1"/>
    </source>
</evidence>
<organism evidence="10 11">
    <name type="scientific">Paucidesulfovibrio gracilis DSM 16080</name>
    <dbReference type="NCBI Taxonomy" id="1121449"/>
    <lineage>
        <taxon>Bacteria</taxon>
        <taxon>Pseudomonadati</taxon>
        <taxon>Thermodesulfobacteriota</taxon>
        <taxon>Desulfovibrionia</taxon>
        <taxon>Desulfovibrionales</taxon>
        <taxon>Desulfovibrionaceae</taxon>
        <taxon>Paucidesulfovibrio</taxon>
    </lineage>
</organism>
<dbReference type="FunFam" id="3.40.50.300:FF:000006">
    <property type="entry name" value="DNA-binding transcriptional regulator NtrC"/>
    <property type="match status" value="1"/>
</dbReference>
<keyword evidence="11" id="KW-1185">Reference proteome</keyword>
<dbReference type="SUPFAM" id="SSF52540">
    <property type="entry name" value="P-loop containing nucleoside triphosphate hydrolases"/>
    <property type="match status" value="1"/>
</dbReference>
<reference evidence="10 11" key="1">
    <citation type="submission" date="2017-02" db="EMBL/GenBank/DDBJ databases">
        <authorList>
            <person name="Peterson S.W."/>
        </authorList>
    </citation>
    <scope>NUCLEOTIDE SEQUENCE [LARGE SCALE GENOMIC DNA]</scope>
    <source>
        <strain evidence="10 11">DSM 16080</strain>
    </source>
</reference>
<dbReference type="Gene3D" id="3.40.50.300">
    <property type="entry name" value="P-loop containing nucleotide triphosphate hydrolases"/>
    <property type="match status" value="1"/>
</dbReference>
<keyword evidence="7" id="KW-1133">Transmembrane helix</keyword>
<feature type="compositionally biased region" description="Polar residues" evidence="6">
    <location>
        <begin position="778"/>
        <end position="797"/>
    </location>
</feature>
<evidence type="ECO:0000256" key="7">
    <source>
        <dbReference type="SAM" id="Phobius"/>
    </source>
</evidence>
<keyword evidence="7" id="KW-0812">Transmembrane</keyword>
<dbReference type="InterPro" id="IPR025943">
    <property type="entry name" value="Sigma_54_int_dom_ATP-bd_2"/>
</dbReference>
<dbReference type="OrthoDB" id="9763792at2"/>
<keyword evidence="4" id="KW-0238">DNA-binding</keyword>
<feature type="transmembrane region" description="Helical" evidence="7">
    <location>
        <begin position="29"/>
        <end position="49"/>
    </location>
</feature>
<dbReference type="PANTHER" id="PTHR32071:SF117">
    <property type="entry name" value="PTS-DEPENDENT DIHYDROXYACETONE KINASE OPERON REGULATORY PROTEIN-RELATED"/>
    <property type="match status" value="1"/>
</dbReference>
<dbReference type="SMART" id="SM00382">
    <property type="entry name" value="AAA"/>
    <property type="match status" value="1"/>
</dbReference>
<dbReference type="InterPro" id="IPR003593">
    <property type="entry name" value="AAA+_ATPase"/>
</dbReference>
<dbReference type="EMBL" id="FUYC01000001">
    <property type="protein sequence ID" value="SKA70949.1"/>
    <property type="molecule type" value="Genomic_DNA"/>
</dbReference>
<accession>A0A1T4W1D7</accession>
<dbReference type="PROSITE" id="PS50885">
    <property type="entry name" value="HAMP"/>
    <property type="match status" value="1"/>
</dbReference>
<protein>
    <submittedName>
        <fullName evidence="10">HAMP domain-containing protein</fullName>
    </submittedName>
</protein>
<evidence type="ECO:0000256" key="4">
    <source>
        <dbReference type="ARBA" id="ARBA00023125"/>
    </source>
</evidence>
<evidence type="ECO:0000256" key="5">
    <source>
        <dbReference type="ARBA" id="ARBA00023163"/>
    </source>
</evidence>
<feature type="region of interest" description="Disordered" evidence="6">
    <location>
        <begin position="744"/>
        <end position="838"/>
    </location>
</feature>
<dbReference type="SMART" id="SM00304">
    <property type="entry name" value="HAMP"/>
    <property type="match status" value="1"/>
</dbReference>
<keyword evidence="3" id="KW-0805">Transcription regulation</keyword>
<gene>
    <name evidence="10" type="ORF">SAMN02745704_00044</name>
</gene>
<dbReference type="GO" id="GO:0007165">
    <property type="term" value="P:signal transduction"/>
    <property type="evidence" value="ECO:0007669"/>
    <property type="project" value="InterPro"/>
</dbReference>
<evidence type="ECO:0000256" key="3">
    <source>
        <dbReference type="ARBA" id="ARBA00023015"/>
    </source>
</evidence>
<name>A0A1T4W1D7_9BACT</name>
<dbReference type="InterPro" id="IPR027417">
    <property type="entry name" value="P-loop_NTPase"/>
</dbReference>